<keyword evidence="15" id="KW-0460">Magnesium</keyword>
<evidence type="ECO:0000256" key="10">
    <source>
        <dbReference type="ARBA" id="ARBA00023065"/>
    </source>
</evidence>
<feature type="binding site" evidence="15">
    <location>
        <position position="26"/>
    </location>
    <ligand>
        <name>Mg(2+)</name>
        <dbReference type="ChEBI" id="CHEBI:18420"/>
        <label>2</label>
    </ligand>
</feature>
<dbReference type="InterPro" id="IPR005225">
    <property type="entry name" value="Small_GTP-bd"/>
</dbReference>
<evidence type="ECO:0000256" key="15">
    <source>
        <dbReference type="PIRSR" id="PIRSR603373-2"/>
    </source>
</evidence>
<feature type="transmembrane region" description="Helical" evidence="16">
    <location>
        <begin position="556"/>
        <end position="578"/>
    </location>
</feature>
<dbReference type="GO" id="GO:0005525">
    <property type="term" value="F:GTP binding"/>
    <property type="evidence" value="ECO:0007669"/>
    <property type="project" value="UniProtKB-KW"/>
</dbReference>
<dbReference type="GO" id="GO:0046872">
    <property type="term" value="F:metal ion binding"/>
    <property type="evidence" value="ECO:0007669"/>
    <property type="project" value="UniProtKB-KW"/>
</dbReference>
<keyword evidence="11 14" id="KW-0342">GTP-binding</keyword>
<keyword evidence="7 14" id="KW-0547">Nucleotide-binding</keyword>
<organism evidence="18">
    <name type="scientific">candidate division WOR-3 bacterium</name>
    <dbReference type="NCBI Taxonomy" id="2052148"/>
    <lineage>
        <taxon>Bacteria</taxon>
        <taxon>Bacteria division WOR-3</taxon>
    </lineage>
</organism>
<name>A0A7C0ZG44_UNCW3</name>
<comment type="subcellular location">
    <subcellularLocation>
        <location evidence="1 16">Cell inner membrane</location>
        <topology evidence="1 16">Multi-pass membrane protein</topology>
    </subcellularLocation>
</comment>
<feature type="transmembrane region" description="Helical" evidence="16">
    <location>
        <begin position="638"/>
        <end position="660"/>
    </location>
</feature>
<keyword evidence="5" id="KW-0997">Cell inner membrane</keyword>
<feature type="domain" description="FeoB-type G" evidence="17">
    <location>
        <begin position="7"/>
        <end position="169"/>
    </location>
</feature>
<feature type="binding site" evidence="15">
    <location>
        <position position="29"/>
    </location>
    <ligand>
        <name>Mg(2+)</name>
        <dbReference type="ChEBI" id="CHEBI:18420"/>
        <label>2</label>
    </ligand>
</feature>
<proteinExistence type="inferred from homology"/>
<evidence type="ECO:0000256" key="14">
    <source>
        <dbReference type="PIRSR" id="PIRSR603373-1"/>
    </source>
</evidence>
<dbReference type="InterPro" id="IPR041069">
    <property type="entry name" value="FeoB_Cyto"/>
</dbReference>
<dbReference type="InterPro" id="IPR050860">
    <property type="entry name" value="FeoB_GTPase"/>
</dbReference>
<feature type="binding site" evidence="14">
    <location>
        <begin position="14"/>
        <end position="21"/>
    </location>
    <ligand>
        <name>GTP</name>
        <dbReference type="ChEBI" id="CHEBI:37565"/>
        <label>1</label>
    </ligand>
</feature>
<dbReference type="Gene3D" id="1.10.287.1770">
    <property type="match status" value="1"/>
</dbReference>
<dbReference type="PROSITE" id="PS51711">
    <property type="entry name" value="G_FEOB"/>
    <property type="match status" value="1"/>
</dbReference>
<dbReference type="GO" id="GO:0005886">
    <property type="term" value="C:plasma membrane"/>
    <property type="evidence" value="ECO:0007669"/>
    <property type="project" value="UniProtKB-SubCell"/>
</dbReference>
<keyword evidence="9 16" id="KW-0408">Iron</keyword>
<dbReference type="PANTHER" id="PTHR43185">
    <property type="entry name" value="FERROUS IRON TRANSPORT PROTEIN B"/>
    <property type="match status" value="1"/>
</dbReference>
<evidence type="ECO:0000256" key="6">
    <source>
        <dbReference type="ARBA" id="ARBA00022692"/>
    </source>
</evidence>
<evidence type="ECO:0000259" key="17">
    <source>
        <dbReference type="PROSITE" id="PS51711"/>
    </source>
</evidence>
<feature type="binding site" evidence="14">
    <location>
        <begin position="60"/>
        <end position="63"/>
    </location>
    <ligand>
        <name>GTP</name>
        <dbReference type="ChEBI" id="CHEBI:37565"/>
        <label>1</label>
    </ligand>
</feature>
<evidence type="ECO:0000256" key="11">
    <source>
        <dbReference type="ARBA" id="ARBA00023134"/>
    </source>
</evidence>
<dbReference type="InterPro" id="IPR011640">
    <property type="entry name" value="Fe2_transport_prot_B_C"/>
</dbReference>
<evidence type="ECO:0000256" key="4">
    <source>
        <dbReference type="ARBA" id="ARBA00022496"/>
    </source>
</evidence>
<feature type="binding site" evidence="15">
    <location>
        <position position="28"/>
    </location>
    <ligand>
        <name>Mg(2+)</name>
        <dbReference type="ChEBI" id="CHEBI:18420"/>
        <label>2</label>
    </ligand>
</feature>
<dbReference type="FunFam" id="3.40.50.300:FF:000426">
    <property type="entry name" value="Ferrous iron transport protein B"/>
    <property type="match status" value="1"/>
</dbReference>
<dbReference type="Gene3D" id="3.40.50.300">
    <property type="entry name" value="P-loop containing nucleotide triphosphate hydrolases"/>
    <property type="match status" value="1"/>
</dbReference>
<keyword evidence="12 16" id="KW-0472">Membrane</keyword>
<feature type="transmembrane region" description="Helical" evidence="16">
    <location>
        <begin position="611"/>
        <end position="631"/>
    </location>
</feature>
<evidence type="ECO:0000256" key="5">
    <source>
        <dbReference type="ARBA" id="ARBA00022519"/>
    </source>
</evidence>
<feature type="transmembrane region" description="Helical" evidence="16">
    <location>
        <begin position="348"/>
        <end position="372"/>
    </location>
</feature>
<dbReference type="SUPFAM" id="SSF52540">
    <property type="entry name" value="P-loop containing nucleoside triphosphate hydrolases"/>
    <property type="match status" value="1"/>
</dbReference>
<keyword evidence="15" id="KW-0479">Metal-binding</keyword>
<dbReference type="InterPro" id="IPR030389">
    <property type="entry name" value="G_FEOB_dom"/>
</dbReference>
<evidence type="ECO:0000256" key="1">
    <source>
        <dbReference type="ARBA" id="ARBA00004429"/>
    </source>
</evidence>
<dbReference type="Pfam" id="PF07670">
    <property type="entry name" value="Gate"/>
    <property type="match status" value="2"/>
</dbReference>
<dbReference type="Pfam" id="PF02421">
    <property type="entry name" value="FeoB_N"/>
    <property type="match status" value="1"/>
</dbReference>
<feature type="binding site" evidence="15">
    <location>
        <position position="25"/>
    </location>
    <ligand>
        <name>Mg(2+)</name>
        <dbReference type="ChEBI" id="CHEBI:18420"/>
        <label>2</label>
    </ligand>
</feature>
<dbReference type="CDD" id="cd01879">
    <property type="entry name" value="FeoB"/>
    <property type="match status" value="1"/>
</dbReference>
<dbReference type="InterPro" id="IPR003373">
    <property type="entry name" value="Fe2_transport_prot-B"/>
</dbReference>
<evidence type="ECO:0000256" key="16">
    <source>
        <dbReference type="RuleBase" id="RU362098"/>
    </source>
</evidence>
<comment type="caution">
    <text evidence="18">The sequence shown here is derived from an EMBL/GenBank/DDBJ whole genome shotgun (WGS) entry which is preliminary data.</text>
</comment>
<dbReference type="InterPro" id="IPR027417">
    <property type="entry name" value="P-loop_NTPase"/>
</dbReference>
<dbReference type="Pfam" id="PF07664">
    <property type="entry name" value="FeoB_C"/>
    <property type="match status" value="1"/>
</dbReference>
<keyword evidence="3" id="KW-1003">Cell membrane</keyword>
<feature type="transmembrane region" description="Helical" evidence="16">
    <location>
        <begin position="288"/>
        <end position="306"/>
    </location>
</feature>
<accession>A0A7C0ZG44</accession>
<evidence type="ECO:0000256" key="7">
    <source>
        <dbReference type="ARBA" id="ARBA00022741"/>
    </source>
</evidence>
<dbReference type="GO" id="GO:0015093">
    <property type="term" value="F:ferrous iron transmembrane transporter activity"/>
    <property type="evidence" value="ECO:0007669"/>
    <property type="project" value="UniProtKB-UniRule"/>
</dbReference>
<gene>
    <name evidence="18" type="primary">feoB</name>
    <name evidence="18" type="ORF">ENF18_08855</name>
</gene>
<feature type="binding site" evidence="14">
    <location>
        <begin position="120"/>
        <end position="123"/>
    </location>
    <ligand>
        <name>GTP</name>
        <dbReference type="ChEBI" id="CHEBI:37565"/>
        <label>1</label>
    </ligand>
</feature>
<evidence type="ECO:0000256" key="9">
    <source>
        <dbReference type="ARBA" id="ARBA00023004"/>
    </source>
</evidence>
<comment type="function">
    <text evidence="16">Probable transporter of a GTP-driven Fe(2+) uptake system.</text>
</comment>
<dbReference type="PRINTS" id="PR00326">
    <property type="entry name" value="GTP1OBG"/>
</dbReference>
<evidence type="ECO:0000313" key="18">
    <source>
        <dbReference type="EMBL" id="HDI83882.1"/>
    </source>
</evidence>
<dbReference type="InterPro" id="IPR011642">
    <property type="entry name" value="Gate_dom"/>
</dbReference>
<sequence length="666" mass="74629">MSSRRPDIVVALAGNPNSGKTTIFNALTGSKQHTGNWPGVTVEKKEGLFQFKGKEIQVVDLPGTYSLSSYTIDERIARDYLIHEKPDIVVIISDASNLERHLLLFLQIKELGLPVIVVLNMMDVAESRGMKIRVHCLETALKVPVIPTVGNKGIGIDSLKEKIVEGVGEQRQRLPYYLGEAFLNILKSIMELLQEENIDYPPLFFGMKLLEEDPEFLQKINNFKSREKINCLLEKARSLARTDLGTCITERRFGYIHGIVKECVRNIASLHDRIYLSDRIDRILTNRFLGIPLFLLFMFLTFQIVFKFGAPLSDLISTGFDMLGERLSIFLQRVEVSPIAISFIKDGLIGGVGSIIAFLPNIFLLFFIIAFFEDTGYMARASFVMDEVMHKMGLHGKSFIPMVMGFGCNVPAILATRTLDTHKDRILTILVNPLISCSARLPIYILFAGIFFPEYQGLVIFSLYTLGILLAFIMGNIFKRLFFKGEETHLIMELPPYHMPVIKNILRISWHRSFLFLKKAGTVIFASVVVVWILSSLPPGVEYGSADSFLGRIGQFIAPIFKPAGFGFYQAAVALLAGVMAKEQVVSTLGALFGINLKTALSTVFNPVSAYAFMVMSLIYIPCVATIAAIKQEAGWKWALFTTTYTLVLGWLMAVIFYQIGRIIFL</sequence>
<keyword evidence="4 16" id="KW-0410">Iron transport</keyword>
<dbReference type="InterPro" id="IPR006073">
    <property type="entry name" value="GTP-bd"/>
</dbReference>
<evidence type="ECO:0000256" key="13">
    <source>
        <dbReference type="NCBIfam" id="TIGR00437"/>
    </source>
</evidence>
<keyword evidence="2 16" id="KW-0813">Transport</keyword>
<evidence type="ECO:0000256" key="3">
    <source>
        <dbReference type="ARBA" id="ARBA00022475"/>
    </source>
</evidence>
<feature type="binding site" evidence="14">
    <location>
        <begin position="39"/>
        <end position="43"/>
    </location>
    <ligand>
        <name>GTP</name>
        <dbReference type="ChEBI" id="CHEBI:37565"/>
        <label>1</label>
    </ligand>
</feature>
<evidence type="ECO:0000256" key="12">
    <source>
        <dbReference type="ARBA" id="ARBA00023136"/>
    </source>
</evidence>
<comment type="similarity">
    <text evidence="16">Belongs to the TRAFAC class TrmE-Era-EngA-EngB-Septin-like GTPase superfamily. FeoB GTPase (TC 9.A.8) family.</text>
</comment>
<dbReference type="EMBL" id="DQWE01000409">
    <property type="protein sequence ID" value="HDI83882.1"/>
    <property type="molecule type" value="Genomic_DNA"/>
</dbReference>
<dbReference type="NCBIfam" id="TIGR00231">
    <property type="entry name" value="small_GTP"/>
    <property type="match status" value="1"/>
</dbReference>
<dbReference type="Proteomes" id="UP000885847">
    <property type="component" value="Unassembled WGS sequence"/>
</dbReference>
<feature type="transmembrane region" description="Helical" evidence="16">
    <location>
        <begin position="426"/>
        <end position="452"/>
    </location>
</feature>
<dbReference type="NCBIfam" id="TIGR00437">
    <property type="entry name" value="feoB"/>
    <property type="match status" value="1"/>
</dbReference>
<keyword evidence="10" id="KW-0406">Ion transport</keyword>
<dbReference type="AlphaFoldDB" id="A0A7C0ZG44"/>
<feature type="transmembrane region" description="Helical" evidence="16">
    <location>
        <begin position="458"/>
        <end position="478"/>
    </location>
</feature>
<feature type="transmembrane region" description="Helical" evidence="16">
    <location>
        <begin position="516"/>
        <end position="536"/>
    </location>
</feature>
<dbReference type="Pfam" id="PF17910">
    <property type="entry name" value="FeoB_Cyto"/>
    <property type="match status" value="1"/>
</dbReference>
<dbReference type="PANTHER" id="PTHR43185:SF1">
    <property type="entry name" value="FE(2+) TRANSPORTER FEOB"/>
    <property type="match status" value="1"/>
</dbReference>
<keyword evidence="8 16" id="KW-1133">Transmembrane helix</keyword>
<protein>
    <recommendedName>
        <fullName evidence="13 16">Ferrous iron transport protein B</fullName>
    </recommendedName>
</protein>
<keyword evidence="6 16" id="KW-0812">Transmembrane</keyword>
<evidence type="ECO:0000256" key="8">
    <source>
        <dbReference type="ARBA" id="ARBA00022989"/>
    </source>
</evidence>
<evidence type="ECO:0000256" key="2">
    <source>
        <dbReference type="ARBA" id="ARBA00022448"/>
    </source>
</evidence>
<reference evidence="18" key="1">
    <citation type="journal article" date="2020" name="mSystems">
        <title>Genome- and Community-Level Interaction Insights into Carbon Utilization and Element Cycling Functions of Hydrothermarchaeota in Hydrothermal Sediment.</title>
        <authorList>
            <person name="Zhou Z."/>
            <person name="Liu Y."/>
            <person name="Xu W."/>
            <person name="Pan J."/>
            <person name="Luo Z.H."/>
            <person name="Li M."/>
        </authorList>
    </citation>
    <scope>NUCLEOTIDE SEQUENCE [LARGE SCALE GENOMIC DNA]</scope>
    <source>
        <strain evidence="18">HyVt-102</strain>
    </source>
</reference>